<accession>A6NR75</accession>
<keyword evidence="2" id="KW-1185">Reference proteome</keyword>
<dbReference type="STRING" id="411467.BACCAP_00700"/>
<proteinExistence type="predicted"/>
<evidence type="ECO:0000313" key="1">
    <source>
        <dbReference type="EMBL" id="EDN01571.1"/>
    </source>
</evidence>
<organism evidence="1 2">
    <name type="scientific">Pseudoflavonifractor capillosus ATCC 29799</name>
    <dbReference type="NCBI Taxonomy" id="411467"/>
    <lineage>
        <taxon>Bacteria</taxon>
        <taxon>Bacillati</taxon>
        <taxon>Bacillota</taxon>
        <taxon>Clostridia</taxon>
        <taxon>Eubacteriales</taxon>
        <taxon>Oscillospiraceae</taxon>
        <taxon>Pseudoflavonifractor</taxon>
    </lineage>
</organism>
<dbReference type="AlphaFoldDB" id="A6NR75"/>
<dbReference type="Proteomes" id="UP000003639">
    <property type="component" value="Unassembled WGS sequence"/>
</dbReference>
<reference evidence="1 2" key="1">
    <citation type="submission" date="2007-04" db="EMBL/GenBank/DDBJ databases">
        <authorList>
            <person name="Fulton L."/>
            <person name="Clifton S."/>
            <person name="Fulton B."/>
            <person name="Xu J."/>
            <person name="Minx P."/>
            <person name="Pepin K.H."/>
            <person name="Johnson M."/>
            <person name="Thiruvilangam P."/>
            <person name="Bhonagiri V."/>
            <person name="Nash W.E."/>
            <person name="Mardis E.R."/>
            <person name="Wilson R.K."/>
        </authorList>
    </citation>
    <scope>NUCLEOTIDE SEQUENCE [LARGE SCALE GENOMIC DNA]</scope>
    <source>
        <strain evidence="1 2">ATCC 29799</strain>
    </source>
</reference>
<sequence>MLSLVRHNSPRRYRWCSFAVTIRYHGCGGNFWTDFK</sequence>
<protein>
    <submittedName>
        <fullName evidence="1">Uncharacterized protein</fullName>
    </submittedName>
</protein>
<comment type="caution">
    <text evidence="1">The sequence shown here is derived from an EMBL/GenBank/DDBJ whole genome shotgun (WGS) entry which is preliminary data.</text>
</comment>
<gene>
    <name evidence="1" type="ORF">BACCAP_00700</name>
</gene>
<reference evidence="1 2" key="2">
    <citation type="submission" date="2007-06" db="EMBL/GenBank/DDBJ databases">
        <title>Draft genome sequence of Pseudoflavonifractor capillosus ATCC 29799.</title>
        <authorList>
            <person name="Sudarsanam P."/>
            <person name="Ley R."/>
            <person name="Guruge J."/>
            <person name="Turnbaugh P.J."/>
            <person name="Mahowald M."/>
            <person name="Liep D."/>
            <person name="Gordon J."/>
        </authorList>
    </citation>
    <scope>NUCLEOTIDE SEQUENCE [LARGE SCALE GENOMIC DNA]</scope>
    <source>
        <strain evidence="1 2">ATCC 29799</strain>
    </source>
</reference>
<dbReference type="EMBL" id="AAXG02000005">
    <property type="protein sequence ID" value="EDN01571.1"/>
    <property type="molecule type" value="Genomic_DNA"/>
</dbReference>
<name>A6NR75_9FIRM</name>
<evidence type="ECO:0000313" key="2">
    <source>
        <dbReference type="Proteomes" id="UP000003639"/>
    </source>
</evidence>